<evidence type="ECO:0000256" key="6">
    <source>
        <dbReference type="ARBA" id="ARBA00022840"/>
    </source>
</evidence>
<dbReference type="PANTHER" id="PTHR15140:SF33">
    <property type="entry name" value="LATE BLIGHT RESISTANCE PROTEIN HOMOLOG R1A-3 ISOFORM X1"/>
    <property type="match status" value="1"/>
</dbReference>
<feature type="domain" description="Disease resistance R13L4/SHOC-2-like LRR" evidence="10">
    <location>
        <begin position="521"/>
        <end position="818"/>
    </location>
</feature>
<gene>
    <name evidence="11" type="ORF">RND71_025650</name>
</gene>
<keyword evidence="3" id="KW-0677">Repeat</keyword>
<evidence type="ECO:0000259" key="10">
    <source>
        <dbReference type="Pfam" id="PF23598"/>
    </source>
</evidence>
<evidence type="ECO:0000256" key="3">
    <source>
        <dbReference type="ARBA" id="ARBA00022737"/>
    </source>
</evidence>
<dbReference type="FunFam" id="1.10.10.10:FF:000322">
    <property type="entry name" value="Probable disease resistance protein At1g63360"/>
    <property type="match status" value="1"/>
</dbReference>
<dbReference type="InterPro" id="IPR058922">
    <property type="entry name" value="WHD_DRP"/>
</dbReference>
<feature type="compositionally biased region" description="Polar residues" evidence="7">
    <location>
        <begin position="1"/>
        <end position="11"/>
    </location>
</feature>
<evidence type="ECO:0000256" key="5">
    <source>
        <dbReference type="ARBA" id="ARBA00022821"/>
    </source>
</evidence>
<dbReference type="Gene3D" id="3.80.10.10">
    <property type="entry name" value="Ribonuclease Inhibitor"/>
    <property type="match status" value="1"/>
</dbReference>
<dbReference type="InterPro" id="IPR002182">
    <property type="entry name" value="NB-ARC"/>
</dbReference>
<dbReference type="SUPFAM" id="SSF52540">
    <property type="entry name" value="P-loop containing nucleoside triphosphate hydrolases"/>
    <property type="match status" value="1"/>
</dbReference>
<dbReference type="PRINTS" id="PR00364">
    <property type="entry name" value="DISEASERSIST"/>
</dbReference>
<dbReference type="Pfam" id="PF23598">
    <property type="entry name" value="LRR_14"/>
    <property type="match status" value="1"/>
</dbReference>
<evidence type="ECO:0008006" key="13">
    <source>
        <dbReference type="Google" id="ProtNLM"/>
    </source>
</evidence>
<dbReference type="InterPro" id="IPR036388">
    <property type="entry name" value="WH-like_DNA-bd_sf"/>
</dbReference>
<feature type="region of interest" description="Disordered" evidence="7">
    <location>
        <begin position="1"/>
        <end position="20"/>
    </location>
</feature>
<comment type="similarity">
    <text evidence="1">Belongs to the disease resistance NB-LRR family.</text>
</comment>
<comment type="caution">
    <text evidence="11">The sequence shown here is derived from an EMBL/GenBank/DDBJ whole genome shotgun (WGS) entry which is preliminary data.</text>
</comment>
<dbReference type="Gene3D" id="1.10.8.430">
    <property type="entry name" value="Helical domain of apoptotic protease-activating factors"/>
    <property type="match status" value="1"/>
</dbReference>
<dbReference type="Pfam" id="PF00931">
    <property type="entry name" value="NB-ARC"/>
    <property type="match status" value="1"/>
</dbReference>
<feature type="domain" description="NB-ARC" evidence="8">
    <location>
        <begin position="176"/>
        <end position="273"/>
    </location>
</feature>
<dbReference type="GO" id="GO:0043531">
    <property type="term" value="F:ADP binding"/>
    <property type="evidence" value="ECO:0007669"/>
    <property type="project" value="InterPro"/>
</dbReference>
<evidence type="ECO:0000259" key="8">
    <source>
        <dbReference type="Pfam" id="PF00931"/>
    </source>
</evidence>
<dbReference type="InterPro" id="IPR027417">
    <property type="entry name" value="P-loop_NTPase"/>
</dbReference>
<proteinExistence type="inferred from homology"/>
<dbReference type="EMBL" id="JAVYJV010000013">
    <property type="protein sequence ID" value="KAK4356679.1"/>
    <property type="molecule type" value="Genomic_DNA"/>
</dbReference>
<dbReference type="GO" id="GO:0006952">
    <property type="term" value="P:defense response"/>
    <property type="evidence" value="ECO:0007669"/>
    <property type="project" value="UniProtKB-KW"/>
</dbReference>
<evidence type="ECO:0000256" key="1">
    <source>
        <dbReference type="ARBA" id="ARBA00008894"/>
    </source>
</evidence>
<dbReference type="AlphaFoldDB" id="A0AAE1VCU4"/>
<dbReference type="Gene3D" id="1.10.10.10">
    <property type="entry name" value="Winged helix-like DNA-binding domain superfamily/Winged helix DNA-binding domain"/>
    <property type="match status" value="1"/>
</dbReference>
<evidence type="ECO:0000256" key="7">
    <source>
        <dbReference type="SAM" id="MobiDB-lite"/>
    </source>
</evidence>
<keyword evidence="5" id="KW-0611">Plant defense</keyword>
<accession>A0AAE1VCU4</accession>
<dbReference type="InterPro" id="IPR055414">
    <property type="entry name" value="LRR_R13L4/SHOC2-like"/>
</dbReference>
<dbReference type="InterPro" id="IPR032675">
    <property type="entry name" value="LRR_dom_sf"/>
</dbReference>
<evidence type="ECO:0000313" key="11">
    <source>
        <dbReference type="EMBL" id="KAK4356679.1"/>
    </source>
</evidence>
<keyword evidence="6" id="KW-0067">ATP-binding</keyword>
<dbReference type="Gene3D" id="3.40.50.300">
    <property type="entry name" value="P-loop containing nucleotide triphosphate hydrolases"/>
    <property type="match status" value="1"/>
</dbReference>
<evidence type="ECO:0000256" key="2">
    <source>
        <dbReference type="ARBA" id="ARBA00022614"/>
    </source>
</evidence>
<keyword evidence="4" id="KW-0547">Nucleotide-binding</keyword>
<dbReference type="PANTHER" id="PTHR15140">
    <property type="entry name" value="TUBULIN-SPECIFIC CHAPERONE E"/>
    <property type="match status" value="1"/>
</dbReference>
<evidence type="ECO:0000259" key="9">
    <source>
        <dbReference type="Pfam" id="PF23559"/>
    </source>
</evidence>
<name>A0AAE1VCU4_9SOLA</name>
<keyword evidence="2" id="KW-0433">Leucine-rich repeat</keyword>
<keyword evidence="12" id="KW-1185">Reference proteome</keyword>
<evidence type="ECO:0000313" key="12">
    <source>
        <dbReference type="Proteomes" id="UP001291623"/>
    </source>
</evidence>
<dbReference type="Proteomes" id="UP001291623">
    <property type="component" value="Unassembled WGS sequence"/>
</dbReference>
<evidence type="ECO:0000256" key="4">
    <source>
        <dbReference type="ARBA" id="ARBA00022741"/>
    </source>
</evidence>
<dbReference type="InterPro" id="IPR042197">
    <property type="entry name" value="Apaf_helical"/>
</dbReference>
<protein>
    <recommendedName>
        <fullName evidence="13">NB-ARC domain-containing protein</fullName>
    </recommendedName>
</protein>
<dbReference type="Pfam" id="PF23559">
    <property type="entry name" value="WHD_DRP"/>
    <property type="match status" value="1"/>
</dbReference>
<dbReference type="SUPFAM" id="SSF52058">
    <property type="entry name" value="L domain-like"/>
    <property type="match status" value="1"/>
</dbReference>
<sequence>MLLTSSPDPGQNSGGSVVGDLEQCDENLNEEHNINTDTNHTSENDTNEEINHMSELTEFKMISTRKLSMKFYSQMGPQFIFYQGPTKCQDRRPDEDMTELELRELTLSQIEESQGRTICKCLHQVIENVNSVKEEWMKMKNIYGNINDQKQRTFDHGDSSSQHVLESKNIMVGYDDELEMLKDQLVRGLGEMKVISLVGMGGIGKTTFLTRVFNEPVIMSHFDVRAKITVSQEYHVRNLYLDLLHYTSSRSEELEEKNDGALADLLQKSLKGRSRILLTTRNTEVAEYASLGTPPIQMRLLTFDECWNLLYQKVFENEHLSPEFEKIGKEISRKCQGLPLATVVMAGVLLKIGKSLDEWKKVVEDVNLLMSKDPDHYCSRVLALSYYHLPCHLRACLLYLVAFKKSNEIPVGKLVRLWAAEGLVKVKRGEYLEMAAEKCLKDLIDRSLVSVHTWSSRGKIKSCRIHDMVCGFCLEEAQVTNFLNIITENNVQRQGSHSQQRRIQSSWMDYQLYFDDDTGSKVRSIIYYGSVSYAKRPKFSSFKLLRVLDLISVRPLMFKPIGIEGLFFLRYLALFRNEHAHIRVIAKLRNLQSLIIHRRHTSQRIYLPIWGLSQLSHLKSSLILLGNPPPEYKSLVFERLHTLSGLNPAGCTPSVLEGILNVKRLKICGDKDHYILSQLGSFEYCDLSHLHQLESLSVVALKKMEFLLSENATLRLPPACGFPQNLKKLTLERTFLPWDEMVTTFSQLPKLEALKLIKFACLGTEWETIEDGFPQLKLLLLDWTDLALWKTSSGHFPCLERLVLRHCHSLVSMPENFAYIMTLQLIELDVCRPSVVASAKEIQEEVGDNVLDVHVGNTI</sequence>
<organism evidence="11 12">
    <name type="scientific">Anisodus tanguticus</name>
    <dbReference type="NCBI Taxonomy" id="243964"/>
    <lineage>
        <taxon>Eukaryota</taxon>
        <taxon>Viridiplantae</taxon>
        <taxon>Streptophyta</taxon>
        <taxon>Embryophyta</taxon>
        <taxon>Tracheophyta</taxon>
        <taxon>Spermatophyta</taxon>
        <taxon>Magnoliopsida</taxon>
        <taxon>eudicotyledons</taxon>
        <taxon>Gunneridae</taxon>
        <taxon>Pentapetalae</taxon>
        <taxon>asterids</taxon>
        <taxon>lamiids</taxon>
        <taxon>Solanales</taxon>
        <taxon>Solanaceae</taxon>
        <taxon>Solanoideae</taxon>
        <taxon>Hyoscyameae</taxon>
        <taxon>Anisodus</taxon>
    </lineage>
</organism>
<dbReference type="GO" id="GO:0005524">
    <property type="term" value="F:ATP binding"/>
    <property type="evidence" value="ECO:0007669"/>
    <property type="project" value="UniProtKB-KW"/>
</dbReference>
<reference evidence="11" key="1">
    <citation type="submission" date="2023-12" db="EMBL/GenBank/DDBJ databases">
        <title>Genome assembly of Anisodus tanguticus.</title>
        <authorList>
            <person name="Wang Y.-J."/>
        </authorList>
    </citation>
    <scope>NUCLEOTIDE SEQUENCE</scope>
    <source>
        <strain evidence="11">KB-2021</strain>
        <tissue evidence="11">Leaf</tissue>
    </source>
</reference>
<feature type="domain" description="Disease resistance protein winged helix" evidence="9">
    <location>
        <begin position="403"/>
        <end position="470"/>
    </location>
</feature>